<keyword evidence="3" id="KW-1185">Reference proteome</keyword>
<dbReference type="RefSeq" id="WP_095398218.1">
    <property type="nucleotide sequence ID" value="NZ_BOVK01000010.1"/>
</dbReference>
<dbReference type="InterPro" id="IPR007630">
    <property type="entry name" value="RNA_pol_sigma70_r4"/>
</dbReference>
<evidence type="ECO:0000259" key="1">
    <source>
        <dbReference type="Pfam" id="PF04545"/>
    </source>
</evidence>
<evidence type="ECO:0000313" key="2">
    <source>
        <dbReference type="EMBL" id="GIQ67903.1"/>
    </source>
</evidence>
<dbReference type="InterPro" id="IPR013324">
    <property type="entry name" value="RNA_pol_sigma_r3/r4-like"/>
</dbReference>
<evidence type="ECO:0000313" key="3">
    <source>
        <dbReference type="Proteomes" id="UP000677918"/>
    </source>
</evidence>
<dbReference type="SUPFAM" id="SSF88659">
    <property type="entry name" value="Sigma3 and sigma4 domains of RNA polymerase sigma factors"/>
    <property type="match status" value="1"/>
</dbReference>
<proteinExistence type="predicted"/>
<sequence>MNRDLKNRKAIEKGFSSYASTTLRHASRDFFKKLCMENDRFRPFDEADFQINVAFKFCESPFIILEQNIALLQAMNDLESSERELLHLKYFQDKTDEDIARVFGVTRQAITKSKKKLLFKLKKHYQSSIT</sequence>
<feature type="domain" description="RNA polymerase sigma-70 region 4" evidence="1">
    <location>
        <begin position="74"/>
        <end position="123"/>
    </location>
</feature>
<dbReference type="EMBL" id="BOVK01000010">
    <property type="protein sequence ID" value="GIQ67903.1"/>
    <property type="molecule type" value="Genomic_DNA"/>
</dbReference>
<gene>
    <name evidence="2" type="ORF">XYCOK13_07270</name>
</gene>
<accession>A0A8J4GZ48</accession>
<name>A0A8J4GZ48_9BACL</name>
<reference evidence="2" key="1">
    <citation type="submission" date="2021-04" db="EMBL/GenBank/DDBJ databases">
        <title>Draft genome sequence of Xylanibacillus composti strain K13.</title>
        <authorList>
            <person name="Uke A."/>
            <person name="Chhe C."/>
            <person name="Baramee S."/>
            <person name="Kosugi A."/>
        </authorList>
    </citation>
    <scope>NUCLEOTIDE SEQUENCE</scope>
    <source>
        <strain evidence="2">K13</strain>
    </source>
</reference>
<protein>
    <recommendedName>
        <fullName evidence="1">RNA polymerase sigma-70 region 4 domain-containing protein</fullName>
    </recommendedName>
</protein>
<dbReference type="Gene3D" id="1.20.140.160">
    <property type="match status" value="1"/>
</dbReference>
<dbReference type="AlphaFoldDB" id="A0A8J4GZ48"/>
<dbReference type="NCBIfam" id="TIGR02937">
    <property type="entry name" value="sigma70-ECF"/>
    <property type="match status" value="1"/>
</dbReference>
<dbReference type="Proteomes" id="UP000677918">
    <property type="component" value="Unassembled WGS sequence"/>
</dbReference>
<dbReference type="GO" id="GO:0003700">
    <property type="term" value="F:DNA-binding transcription factor activity"/>
    <property type="evidence" value="ECO:0007669"/>
    <property type="project" value="InterPro"/>
</dbReference>
<comment type="caution">
    <text evidence="2">The sequence shown here is derived from an EMBL/GenBank/DDBJ whole genome shotgun (WGS) entry which is preliminary data.</text>
</comment>
<dbReference type="Pfam" id="PF04545">
    <property type="entry name" value="Sigma70_r4"/>
    <property type="match status" value="1"/>
</dbReference>
<organism evidence="2 3">
    <name type="scientific">Xylanibacillus composti</name>
    <dbReference type="NCBI Taxonomy" id="1572762"/>
    <lineage>
        <taxon>Bacteria</taxon>
        <taxon>Bacillati</taxon>
        <taxon>Bacillota</taxon>
        <taxon>Bacilli</taxon>
        <taxon>Bacillales</taxon>
        <taxon>Paenibacillaceae</taxon>
        <taxon>Xylanibacillus</taxon>
    </lineage>
</organism>
<dbReference type="GO" id="GO:0006352">
    <property type="term" value="P:DNA-templated transcription initiation"/>
    <property type="evidence" value="ECO:0007669"/>
    <property type="project" value="InterPro"/>
</dbReference>
<dbReference type="InterPro" id="IPR014284">
    <property type="entry name" value="RNA_pol_sigma-70_dom"/>
</dbReference>